<keyword evidence="3" id="KW-1185">Reference proteome</keyword>
<accession>A0A1H9USS9</accession>
<gene>
    <name evidence="2" type="ORF">SAMN05518684_108133</name>
</gene>
<feature type="signal peptide" evidence="1">
    <location>
        <begin position="1"/>
        <end position="21"/>
    </location>
</feature>
<evidence type="ECO:0000256" key="1">
    <source>
        <dbReference type="SAM" id="SignalP"/>
    </source>
</evidence>
<evidence type="ECO:0008006" key="4">
    <source>
        <dbReference type="Google" id="ProtNLM"/>
    </source>
</evidence>
<evidence type="ECO:0000313" key="3">
    <source>
        <dbReference type="Proteomes" id="UP000198571"/>
    </source>
</evidence>
<evidence type="ECO:0000313" key="2">
    <source>
        <dbReference type="EMBL" id="SES12184.1"/>
    </source>
</evidence>
<name>A0A1H9USS9_9BACI</name>
<keyword evidence="1" id="KW-0732">Signal</keyword>
<reference evidence="3" key="1">
    <citation type="submission" date="2016-10" db="EMBL/GenBank/DDBJ databases">
        <authorList>
            <person name="Varghese N."/>
            <person name="Submissions S."/>
        </authorList>
    </citation>
    <scope>NUCLEOTIDE SEQUENCE [LARGE SCALE GENOMIC DNA]</scope>
    <source>
        <strain evidence="3">S9</strain>
    </source>
</reference>
<dbReference type="STRING" id="1601833.SAMN05518684_108133"/>
<dbReference type="EMBL" id="FOGT01000008">
    <property type="protein sequence ID" value="SES12184.1"/>
    <property type="molecule type" value="Genomic_DNA"/>
</dbReference>
<dbReference type="RefSeq" id="WP_281244267.1">
    <property type="nucleotide sequence ID" value="NZ_FOGT01000008.1"/>
</dbReference>
<sequence length="42" mass="4621">MKKVFFSFLLVGMLVSPASIGASGEEIYPQCGMAPQFCQIMY</sequence>
<feature type="chain" id="PRO_5011721051" description="Cyclic lactone autoinducer peptide" evidence="1">
    <location>
        <begin position="22"/>
        <end position="42"/>
    </location>
</feature>
<proteinExistence type="predicted"/>
<dbReference type="Proteomes" id="UP000198571">
    <property type="component" value="Unassembled WGS sequence"/>
</dbReference>
<protein>
    <recommendedName>
        <fullName evidence="4">Cyclic lactone autoinducer peptide</fullName>
    </recommendedName>
</protein>
<dbReference type="AlphaFoldDB" id="A0A1H9USS9"/>
<organism evidence="2 3">
    <name type="scientific">Salipaludibacillus aurantiacus</name>
    <dbReference type="NCBI Taxonomy" id="1601833"/>
    <lineage>
        <taxon>Bacteria</taxon>
        <taxon>Bacillati</taxon>
        <taxon>Bacillota</taxon>
        <taxon>Bacilli</taxon>
        <taxon>Bacillales</taxon>
        <taxon>Bacillaceae</taxon>
    </lineage>
</organism>